<dbReference type="Proteomes" id="UP000000702">
    <property type="component" value="Unassembled WGS sequence"/>
</dbReference>
<sequence length="222" mass="24981">MVFENARNESVTPKFSLEDGEAATPEQLKDCFSGNYFREESLVNIDEKSGDKKLNVDSEIEGIKYNALRSHFTGSSTTEACCNLINRDNGGIIWKTYLEKSLWCGGEILTMSKKFSGDLETSTNLIACEIANITVSKATWTADPAKQIVHLKNVSEVFKAFKIVQRKNKVKVESNEQKIQVELEARNPVRIAWGKIPPNRQQLSKRQTHKPASVKSLRHPPI</sequence>
<dbReference type="VEuPathDB" id="TriTrypDB:TcIL3000_0_28790"/>
<evidence type="ECO:0000256" key="1">
    <source>
        <dbReference type="SAM" id="MobiDB-lite"/>
    </source>
</evidence>
<gene>
    <name evidence="2" type="ORF">TCIL3000_0_28790</name>
</gene>
<accession>F9W458</accession>
<dbReference type="EMBL" id="CAEQ01000517">
    <property type="protein sequence ID" value="CCD11945.1"/>
    <property type="molecule type" value="Genomic_DNA"/>
</dbReference>
<evidence type="ECO:0000313" key="2">
    <source>
        <dbReference type="EMBL" id="CCD11945.1"/>
    </source>
</evidence>
<organism evidence="2 3">
    <name type="scientific">Trypanosoma congolense (strain IL3000)</name>
    <dbReference type="NCBI Taxonomy" id="1068625"/>
    <lineage>
        <taxon>Eukaryota</taxon>
        <taxon>Discoba</taxon>
        <taxon>Euglenozoa</taxon>
        <taxon>Kinetoplastea</taxon>
        <taxon>Metakinetoplastina</taxon>
        <taxon>Trypanosomatida</taxon>
        <taxon>Trypanosomatidae</taxon>
        <taxon>Trypanosoma</taxon>
        <taxon>Nannomonas</taxon>
    </lineage>
</organism>
<evidence type="ECO:0000313" key="3">
    <source>
        <dbReference type="Proteomes" id="UP000000702"/>
    </source>
</evidence>
<comment type="caution">
    <text evidence="2">The sequence shown here is derived from an EMBL/GenBank/DDBJ whole genome shotgun (WGS) entry which is preliminary data.</text>
</comment>
<reference evidence="2 3" key="2">
    <citation type="journal article" date="2012" name="Proc. Natl. Acad. Sci. U.S.A.">
        <title>Antigenic diversity is generated by distinct evolutionary mechanisms in African trypanosome species.</title>
        <authorList>
            <person name="Jackson A.P."/>
            <person name="Berry A."/>
            <person name="Aslett M."/>
            <person name="Allison H.C."/>
            <person name="Burton P."/>
            <person name="Vavrova-Anderson J."/>
            <person name="Brown R."/>
            <person name="Browne H."/>
            <person name="Corton N."/>
            <person name="Hauser H."/>
            <person name="Gamble J."/>
            <person name="Gilderthorp R."/>
            <person name="Marcello L."/>
            <person name="McQuillan J."/>
            <person name="Otto T.D."/>
            <person name="Quail M.A."/>
            <person name="Sanders M.J."/>
            <person name="van Tonder A."/>
            <person name="Ginger M.L."/>
            <person name="Field M.C."/>
            <person name="Barry J.D."/>
            <person name="Hertz-Fowler C."/>
            <person name="Berriman M."/>
        </authorList>
    </citation>
    <scope>NUCLEOTIDE SEQUENCE [LARGE SCALE GENOMIC DNA]</scope>
    <source>
        <strain evidence="2 3">IL3000</strain>
    </source>
</reference>
<keyword evidence="3" id="KW-1185">Reference proteome</keyword>
<proteinExistence type="predicted"/>
<protein>
    <submittedName>
        <fullName evidence="2">WGS project CAEQ00000000 data, annotated contig 1148</fullName>
    </submittedName>
</protein>
<reference evidence="3" key="1">
    <citation type="submission" date="2011-07" db="EMBL/GenBank/DDBJ databases">
        <title>Divergent evolution of antigenic variation in African trypanosomes.</title>
        <authorList>
            <person name="Jackson A.P."/>
            <person name="Berry A."/>
            <person name="Allison H.C."/>
            <person name="Burton P."/>
            <person name="Anderson J."/>
            <person name="Aslett M."/>
            <person name="Brown R."/>
            <person name="Corton N."/>
            <person name="Harris D."/>
            <person name="Hauser H."/>
            <person name="Gamble J."/>
            <person name="Gilderthorp R."/>
            <person name="McQuillan J."/>
            <person name="Quail M.A."/>
            <person name="Sanders M."/>
            <person name="Van Tonder A."/>
            <person name="Ginger M.L."/>
            <person name="Donelson J.E."/>
            <person name="Field M.C."/>
            <person name="Barry J.D."/>
            <person name="Berriman M."/>
            <person name="Hertz-Fowler C."/>
        </authorList>
    </citation>
    <scope>NUCLEOTIDE SEQUENCE [LARGE SCALE GENOMIC DNA]</scope>
    <source>
        <strain evidence="3">IL3000</strain>
    </source>
</reference>
<dbReference type="AlphaFoldDB" id="F9W458"/>
<feature type="region of interest" description="Disordered" evidence="1">
    <location>
        <begin position="198"/>
        <end position="222"/>
    </location>
</feature>
<name>F9W458_TRYCI</name>